<gene>
    <name evidence="1" type="ORF">MES5069_130047</name>
</gene>
<evidence type="ECO:0000313" key="1">
    <source>
        <dbReference type="EMBL" id="CAH2396087.1"/>
    </source>
</evidence>
<reference evidence="1 2" key="1">
    <citation type="submission" date="2022-03" db="EMBL/GenBank/DDBJ databases">
        <authorList>
            <person name="Brunel B."/>
        </authorList>
    </citation>
    <scope>NUCLEOTIDE SEQUENCE [LARGE SCALE GENOMIC DNA]</scope>
    <source>
        <strain evidence="1">STM5069sample</strain>
    </source>
</reference>
<comment type="caution">
    <text evidence="1">The sequence shown here is derived from an EMBL/GenBank/DDBJ whole genome shotgun (WGS) entry which is preliminary data.</text>
</comment>
<dbReference type="Proteomes" id="UP001153050">
    <property type="component" value="Unassembled WGS sequence"/>
</dbReference>
<proteinExistence type="predicted"/>
<organism evidence="1 2">
    <name type="scientific">Mesorhizobium escarrei</name>
    <dbReference type="NCBI Taxonomy" id="666018"/>
    <lineage>
        <taxon>Bacteria</taxon>
        <taxon>Pseudomonadati</taxon>
        <taxon>Pseudomonadota</taxon>
        <taxon>Alphaproteobacteria</taxon>
        <taxon>Hyphomicrobiales</taxon>
        <taxon>Phyllobacteriaceae</taxon>
        <taxon>Mesorhizobium</taxon>
    </lineage>
</organism>
<name>A0ABN8JHA5_9HYPH</name>
<keyword evidence="2" id="KW-1185">Reference proteome</keyword>
<dbReference type="EMBL" id="CAKXZT010000035">
    <property type="protein sequence ID" value="CAH2396087.1"/>
    <property type="molecule type" value="Genomic_DNA"/>
</dbReference>
<accession>A0ABN8JHA5</accession>
<evidence type="ECO:0000313" key="2">
    <source>
        <dbReference type="Proteomes" id="UP001153050"/>
    </source>
</evidence>
<sequence>MFRTVSHACIMARAGQAEPRAISWVALKVEMVQIQTGMLVALPGKETQEQFGAHGCPLTGVKAPALM</sequence>
<protein>
    <submittedName>
        <fullName evidence="1">Uncharacterized protein</fullName>
    </submittedName>
</protein>